<sequence>MPRGRSNGLCAGSVTIGKTAGVVALVALTPLAALSQTRITPEAFLDAVQGKTVMFHDYPSGQLVGTEEFLSPTLSVWRMQGRGCVYGQITTPNGQICFLYDDDQDGLPTCWWPFLHEDRLMVRLASFSRSEIQEVLSITEEGLNCPSTPIS</sequence>
<dbReference type="AlphaFoldDB" id="A0A1X6YFJ9"/>
<keyword evidence="2" id="KW-1185">Reference proteome</keyword>
<evidence type="ECO:0000313" key="1">
    <source>
        <dbReference type="EMBL" id="SLN19280.1"/>
    </source>
</evidence>
<accession>A0A1X6YFJ9</accession>
<dbReference type="Proteomes" id="UP000193778">
    <property type="component" value="Unassembled WGS sequence"/>
</dbReference>
<gene>
    <name evidence="1" type="ORF">RUM8411_00646</name>
</gene>
<reference evidence="2" key="1">
    <citation type="submission" date="2017-03" db="EMBL/GenBank/DDBJ databases">
        <authorList>
            <person name="Rodrigo-Torres L."/>
            <person name="Arahal R.D."/>
            <person name="Lucena T."/>
        </authorList>
    </citation>
    <scope>NUCLEOTIDE SEQUENCE [LARGE SCALE GENOMIC DNA]</scope>
    <source>
        <strain evidence="2">CECT 8411</strain>
    </source>
</reference>
<dbReference type="EMBL" id="FWFP01000002">
    <property type="protein sequence ID" value="SLN19280.1"/>
    <property type="molecule type" value="Genomic_DNA"/>
</dbReference>
<proteinExistence type="predicted"/>
<name>A0A1X6YFJ9_9RHOB</name>
<protein>
    <submittedName>
        <fullName evidence="1">Uncharacterized protein</fullName>
    </submittedName>
</protein>
<evidence type="ECO:0000313" key="2">
    <source>
        <dbReference type="Proteomes" id="UP000193778"/>
    </source>
</evidence>
<organism evidence="1 2">
    <name type="scientific">Ruegeria meonggei</name>
    <dbReference type="NCBI Taxonomy" id="1446476"/>
    <lineage>
        <taxon>Bacteria</taxon>
        <taxon>Pseudomonadati</taxon>
        <taxon>Pseudomonadota</taxon>
        <taxon>Alphaproteobacteria</taxon>
        <taxon>Rhodobacterales</taxon>
        <taxon>Roseobacteraceae</taxon>
        <taxon>Ruegeria</taxon>
    </lineage>
</organism>